<feature type="compositionally biased region" description="Polar residues" evidence="1">
    <location>
        <begin position="667"/>
        <end position="676"/>
    </location>
</feature>
<organism evidence="2 3">
    <name type="scientific">Digitaria exilis</name>
    <dbReference type="NCBI Taxonomy" id="1010633"/>
    <lineage>
        <taxon>Eukaryota</taxon>
        <taxon>Viridiplantae</taxon>
        <taxon>Streptophyta</taxon>
        <taxon>Embryophyta</taxon>
        <taxon>Tracheophyta</taxon>
        <taxon>Spermatophyta</taxon>
        <taxon>Magnoliopsida</taxon>
        <taxon>Liliopsida</taxon>
        <taxon>Poales</taxon>
        <taxon>Poaceae</taxon>
        <taxon>PACMAD clade</taxon>
        <taxon>Panicoideae</taxon>
        <taxon>Panicodae</taxon>
        <taxon>Paniceae</taxon>
        <taxon>Anthephorinae</taxon>
        <taxon>Digitaria</taxon>
    </lineage>
</organism>
<dbReference type="AlphaFoldDB" id="A0A835ACJ0"/>
<dbReference type="EMBL" id="JACEFO010002506">
    <property type="protein sequence ID" value="KAF8657128.1"/>
    <property type="molecule type" value="Genomic_DNA"/>
</dbReference>
<sequence>MAAEEAEGDRVIEIVSAGALYRRGGDWERKYWSCSRGKDRYPYPVGYHAVRHFSWISYAMEIQQGPRGPIFLVTSTEGDSATGDTPDFTWKNLQKKIGAKVRIWQRRGSFPQKIDGAELFGFKNASVQRLLRELIVDSTGAVELNLPGAVDSETVVLLTQNDAPDVSVAEDLAIRLDIEGGTAKRSIEPSQVESPSKRFYYQDTFTSVDNHNASTHRNANEHGPTASALLEDVSDSRCTLPLLQEVPANSKYISLDNNLREPSPVSSQQVDLSSGSYLSSEKTDLELAEKEVAESMMSILLPQAIPLLKKINKKKKLKHKKKKKPTVLVRKAPAHSPSDDHCQGLNMHTLTGEGVSKDSSGMCDHVGSHCDMVKNVFADDNCTALFKLGKMNDFVADSFEDDAQILGDNTCKSMDVHHHESDDACSSGPNENSKSSGAKMEGHANLFECQVGVHVGTNAPDVVYDHEKGQYILSDSLLACLEEEFGGEDSSHPANLNQCNVDVEQMQFEQQFNNLTNVAKNGSSVSMDVSYDKNTGGSVDVCAQAFARHGSSVSQNRVHLANGLPAPVHSNAHNDVAKWGKHDVSSTLIAPPPCDTESSLLDLQDEQHHTKVPAIDQKENIFHGMNYKCKKSSDPEKSNTSCRSDDVEFIDKYVAFEPPEKGRHSNDGSQGVSTTKVWPVGDGPKADKGNLLGEVEECEARCRNANKNTISVCSESNVFERVSPKGENYVLYHQPGHVLSISNCTRSLISECTKPQARSGHHLELVGCYLHPMSVLSIMLNTKHHRSLYIYVFCGLLESCQRFVYVYNIDKDQPDAPPCFVGYTPLLLPSEQSSTRNFSFGRSGLHFTPDGQFLVLLSCIRIPFCRMQNIDCLCSVCKVGRCEDNSLKVVSVNLGYTSLITKLMPYGTVSCILTCEPNYILASEDSRNLHIWEMVNGWSEISEQYVISSTGNMGPSVVELRRIPKSSCLIMGHDGAGGFCLWDISKRTLLATFAAPGNNVFQIIPIGFCSLKEDIIHALVDDLDKKPREILIRQMGRKIDQESFMMPPREDIAVWVLISSASVAEYQNDLRNKEHNARWRLGLLAKKRVFMGNILDTRVTALDASGNYGFSGTHGGMLYLWELSSGRKLTGIQCFNRGPLSCVAVDAESGAVAVTDGGCQVLLYTQYKVLADAGADELMFRMNKVTVAPS</sequence>
<dbReference type="PANTHER" id="PTHR22715">
    <property type="entry name" value="TRANSFORMING GROWTH FACTOR BETA REGULATED GENE 1"/>
    <property type="match status" value="1"/>
</dbReference>
<proteinExistence type="predicted"/>
<dbReference type="Gene3D" id="3.30.160.360">
    <property type="match status" value="1"/>
</dbReference>
<feature type="region of interest" description="Disordered" evidence="1">
    <location>
        <begin position="658"/>
        <end position="685"/>
    </location>
</feature>
<dbReference type="PROSITE" id="PS51543">
    <property type="entry name" value="FYRC"/>
    <property type="match status" value="1"/>
</dbReference>
<dbReference type="GO" id="GO:0005634">
    <property type="term" value="C:nucleus"/>
    <property type="evidence" value="ECO:0007669"/>
    <property type="project" value="InterPro"/>
</dbReference>
<dbReference type="Gene3D" id="2.130.10.10">
    <property type="entry name" value="YVTN repeat-like/Quinoprotein amine dehydrogenase"/>
    <property type="match status" value="1"/>
</dbReference>
<evidence type="ECO:0008006" key="4">
    <source>
        <dbReference type="Google" id="ProtNLM"/>
    </source>
</evidence>
<dbReference type="InterPro" id="IPR036322">
    <property type="entry name" value="WD40_repeat_dom_sf"/>
</dbReference>
<dbReference type="InterPro" id="IPR003889">
    <property type="entry name" value="FYrich_C"/>
</dbReference>
<feature type="compositionally biased region" description="Polar residues" evidence="1">
    <location>
        <begin position="427"/>
        <end position="436"/>
    </location>
</feature>
<reference evidence="2" key="1">
    <citation type="submission" date="2020-07" db="EMBL/GenBank/DDBJ databases">
        <title>Genome sequence and genetic diversity analysis of an under-domesticated orphan crop, white fonio (Digitaria exilis).</title>
        <authorList>
            <person name="Bennetzen J.L."/>
            <person name="Chen S."/>
            <person name="Ma X."/>
            <person name="Wang X."/>
            <person name="Yssel A.E.J."/>
            <person name="Chaluvadi S.R."/>
            <person name="Johnson M."/>
            <person name="Gangashetty P."/>
            <person name="Hamidou F."/>
            <person name="Sanogo M.D."/>
            <person name="Zwaenepoel A."/>
            <person name="Wallace J."/>
            <person name="Van De Peer Y."/>
            <person name="Van Deynze A."/>
        </authorList>
    </citation>
    <scope>NUCLEOTIDE SEQUENCE</scope>
    <source>
        <tissue evidence="2">Leaves</tissue>
    </source>
</reference>
<evidence type="ECO:0000313" key="3">
    <source>
        <dbReference type="Proteomes" id="UP000636709"/>
    </source>
</evidence>
<evidence type="ECO:0000256" key="1">
    <source>
        <dbReference type="SAM" id="MobiDB-lite"/>
    </source>
</evidence>
<dbReference type="InterPro" id="IPR015943">
    <property type="entry name" value="WD40/YVTN_repeat-like_dom_sf"/>
</dbReference>
<dbReference type="InterPro" id="IPR040092">
    <property type="entry name" value="TBRG1"/>
</dbReference>
<feature type="region of interest" description="Disordered" evidence="1">
    <location>
        <begin position="319"/>
        <end position="345"/>
    </location>
</feature>
<comment type="caution">
    <text evidence="2">The sequence shown here is derived from an EMBL/GenBank/DDBJ whole genome shotgun (WGS) entry which is preliminary data.</text>
</comment>
<dbReference type="OrthoDB" id="1928087at2759"/>
<protein>
    <recommendedName>
        <fullName evidence="4">FYR C-terminal domain-containing protein</fullName>
    </recommendedName>
</protein>
<dbReference type="PANTHER" id="PTHR22715:SF1">
    <property type="entry name" value="DNA BINDING PROTEIN"/>
    <property type="match status" value="1"/>
</dbReference>
<name>A0A835ACJ0_9POAL</name>
<evidence type="ECO:0000313" key="2">
    <source>
        <dbReference type="EMBL" id="KAF8657128.1"/>
    </source>
</evidence>
<accession>A0A835ACJ0</accession>
<feature type="region of interest" description="Disordered" evidence="1">
    <location>
        <begin position="418"/>
        <end position="439"/>
    </location>
</feature>
<dbReference type="Proteomes" id="UP000636709">
    <property type="component" value="Unassembled WGS sequence"/>
</dbReference>
<gene>
    <name evidence="2" type="ORF">HU200_060311</name>
</gene>
<keyword evidence="3" id="KW-1185">Reference proteome</keyword>
<dbReference type="SUPFAM" id="SSF50978">
    <property type="entry name" value="WD40 repeat-like"/>
    <property type="match status" value="1"/>
</dbReference>
<dbReference type="Pfam" id="PF05965">
    <property type="entry name" value="FYRC"/>
    <property type="match status" value="1"/>
</dbReference>
<dbReference type="GO" id="GO:0051726">
    <property type="term" value="P:regulation of cell cycle"/>
    <property type="evidence" value="ECO:0007669"/>
    <property type="project" value="TreeGrafter"/>
</dbReference>